<dbReference type="InterPro" id="IPR011604">
    <property type="entry name" value="PDDEXK-like_dom_sf"/>
</dbReference>
<keyword evidence="1" id="KW-0378">Hydrolase</keyword>
<dbReference type="OrthoDB" id="4045at10239"/>
<keyword evidence="1" id="KW-0540">Nuclease</keyword>
<protein>
    <submittedName>
        <fullName evidence="1">Exonuclease</fullName>
    </submittedName>
</protein>
<dbReference type="KEGG" id="vg:29065823"/>
<keyword evidence="1" id="KW-0269">Exonuclease</keyword>
<dbReference type="RefSeq" id="YP_009286189.1">
    <property type="nucleotide sequence ID" value="NC_031062.2"/>
</dbReference>
<gene>
    <name evidence="1" type="ORF">FROZEN_60</name>
</gene>
<dbReference type="GO" id="GO:0004527">
    <property type="term" value="F:exonuclease activity"/>
    <property type="evidence" value="ECO:0007669"/>
    <property type="project" value="UniProtKB-KW"/>
</dbReference>
<name>A0A191ZCS6_9CAUD</name>
<accession>A0A191ZCS6</accession>
<dbReference type="Proteomes" id="UP000202061">
    <property type="component" value="Segment"/>
</dbReference>
<sequence length="329" mass="38389">MKITNKSNIPLALGVWLLHDEYDYIDRPNYISVTKMMKPLKSLILAQRVEKKEIECDLEDFVSRALGHSLHDSIEKAWTLSYRSSLKKLGYPESVIERVLINPTQEQLAKVPHPIPVYMEQRMFRDIKIGNVTFTIGGKYDMVAEGIPHDNKSTTAYTWLFDSKDDDYRLQMSLYRWIDAGQDHPVITEDFGRINFIFTDWQKMQAKSNPNYPQKRLEQKEIMLTPVRDTEKWIQNKIGLLVKYYQEPEEKMPDCTPEELWMSDPVHKYYSDPTKTEGRSTKNFDNLPDAEAFKASKGGKGIIKSSRPEAKRCGYCDAEPVCKQRQRYL</sequence>
<reference evidence="1" key="1">
    <citation type="submission" date="2017-06" db="EMBL/GenBank/DDBJ databases">
        <authorList>
            <person name="Berg J.A."/>
            <person name="Peck M.D."/>
            <person name="Grossarth S.E."/>
            <person name="Jarvis T.M."/>
            <person name="Merrill B.D."/>
            <person name="Breakwell D.P."/>
            <person name="Burnett S.H."/>
            <person name="Grose J.H."/>
        </authorList>
    </citation>
    <scope>NUCLEOTIDE SEQUENCE [LARGE SCALE GENOMIC DNA]</scope>
</reference>
<dbReference type="EMBL" id="KX098389">
    <property type="protein sequence ID" value="ANJ65189.1"/>
    <property type="molecule type" value="Genomic_DNA"/>
</dbReference>
<organism evidence="1 2">
    <name type="scientific">Erwinia phage vB_EamP_Frozen</name>
    <dbReference type="NCBI Taxonomy" id="1852641"/>
    <lineage>
        <taxon>Viruses</taxon>
        <taxon>Duplodnaviria</taxon>
        <taxon>Heunggongvirae</taxon>
        <taxon>Uroviricota</taxon>
        <taxon>Caudoviricetes</taxon>
        <taxon>Schitoviridae</taxon>
        <taxon>Erskinevirinae</taxon>
        <taxon>Johnsonvirus</taxon>
        <taxon>Johnsonvirus frozen</taxon>
    </lineage>
</organism>
<keyword evidence="2" id="KW-1185">Reference proteome</keyword>
<evidence type="ECO:0000313" key="1">
    <source>
        <dbReference type="EMBL" id="ANJ65189.1"/>
    </source>
</evidence>
<evidence type="ECO:0000313" key="2">
    <source>
        <dbReference type="Proteomes" id="UP000202061"/>
    </source>
</evidence>
<dbReference type="GeneID" id="29065823"/>
<proteinExistence type="predicted"/>
<dbReference type="Gene3D" id="3.90.320.10">
    <property type="match status" value="1"/>
</dbReference>